<dbReference type="Proteomes" id="UP000266861">
    <property type="component" value="Unassembled WGS sequence"/>
</dbReference>
<organism evidence="1 2">
    <name type="scientific">Diversispora epigaea</name>
    <dbReference type="NCBI Taxonomy" id="1348612"/>
    <lineage>
        <taxon>Eukaryota</taxon>
        <taxon>Fungi</taxon>
        <taxon>Fungi incertae sedis</taxon>
        <taxon>Mucoromycota</taxon>
        <taxon>Glomeromycotina</taxon>
        <taxon>Glomeromycetes</taxon>
        <taxon>Diversisporales</taxon>
        <taxon>Diversisporaceae</taxon>
        <taxon>Diversispora</taxon>
    </lineage>
</organism>
<reference evidence="1 2" key="1">
    <citation type="submission" date="2018-08" db="EMBL/GenBank/DDBJ databases">
        <title>Genome and evolution of the arbuscular mycorrhizal fungus Diversispora epigaea (formerly Glomus versiforme) and its bacterial endosymbionts.</title>
        <authorList>
            <person name="Sun X."/>
            <person name="Fei Z."/>
            <person name="Harrison M."/>
        </authorList>
    </citation>
    <scope>NUCLEOTIDE SEQUENCE [LARGE SCALE GENOMIC DNA]</scope>
    <source>
        <strain evidence="1 2">IT104</strain>
    </source>
</reference>
<evidence type="ECO:0000313" key="1">
    <source>
        <dbReference type="EMBL" id="RHZ47744.1"/>
    </source>
</evidence>
<name>A0A397GD17_9GLOM</name>
<keyword evidence="2" id="KW-1185">Reference proteome</keyword>
<sequence length="89" mass="10447">MYKTGWNCWSLSIQPGRNNNRDDLFRYPGKSSNYRRSIYLSAQKSIPTPIPAKLDAIIKELQRDNLAIKNEIARMQKESEWRSEVKCEV</sequence>
<dbReference type="EMBL" id="PQFF01000482">
    <property type="protein sequence ID" value="RHZ47744.1"/>
    <property type="molecule type" value="Genomic_DNA"/>
</dbReference>
<evidence type="ECO:0000313" key="2">
    <source>
        <dbReference type="Proteomes" id="UP000266861"/>
    </source>
</evidence>
<proteinExistence type="predicted"/>
<dbReference type="AlphaFoldDB" id="A0A397GD17"/>
<gene>
    <name evidence="1" type="ORF">Glove_568g3</name>
</gene>
<comment type="caution">
    <text evidence="1">The sequence shown here is derived from an EMBL/GenBank/DDBJ whole genome shotgun (WGS) entry which is preliminary data.</text>
</comment>
<protein>
    <submittedName>
        <fullName evidence="1">Uncharacterized protein</fullName>
    </submittedName>
</protein>
<accession>A0A397GD17</accession>